<sequence length="245" mass="26465">MVINDLRTDSAEPRNPPPGISFGREALMVRYYGLRTVNMERWGGREIAARYSRREKGEEGVHCWHPPCFRCQSATTHRGRSQTVAARRRMRREVEEEVCVLLLLEPIVVIVFGGVGGREAGAVVAARTALNHPPPPRAVAAAPPATRLATPSFSLHRRKGERERGAEMWPPLAPLRSALFSPPPGAVTAALTTARLAAPCSALRRPCAEKGKGRKEWSCGRRSPGSTPLAARLALAAGCSGLLAG</sequence>
<evidence type="ECO:0000313" key="1">
    <source>
        <dbReference type="EMBL" id="BAD52971.1"/>
    </source>
</evidence>
<dbReference type="AlphaFoldDB" id="Q5ZAK0"/>
<accession>Q5ZAK0</accession>
<gene>
    <name evidence="1" type="ORF">P0514H03.25</name>
</gene>
<reference evidence="1" key="1">
    <citation type="journal article" date="2002" name="Nature">
        <title>The genome sequence and structure of rice chromosome 1.</title>
        <authorList>
            <person name="Sasaki T."/>
            <person name="Matsumoto T."/>
            <person name="Yamamoto K."/>
            <person name="Sakata K."/>
            <person name="Baba T."/>
            <person name="Katayose Y."/>
            <person name="Wu J."/>
            <person name="Niimura Y."/>
            <person name="Cheng Z."/>
            <person name="Nagamura Y."/>
            <person name="Antonio B.A."/>
            <person name="Kanamori H."/>
            <person name="Hosokawa S."/>
            <person name="Masukawa M."/>
            <person name="Arikawa K."/>
            <person name="Chiden Y."/>
            <person name="Hayashi M."/>
            <person name="Okamoto M."/>
            <person name="Ando T."/>
            <person name="Aoki H."/>
            <person name="Arita K."/>
            <person name="Hamada M."/>
            <person name="Harada C."/>
            <person name="Hijishita S."/>
            <person name="Honda M."/>
            <person name="Ichikawa Y."/>
            <person name="Idonuma A."/>
            <person name="Iijima M."/>
            <person name="Ikeda M."/>
            <person name="Ikeno M."/>
            <person name="Itoh S."/>
            <person name="Itoh T."/>
            <person name="Itoh Y."/>
            <person name="Itoh Y."/>
            <person name="Iwabuchi A."/>
            <person name="Kamiya K."/>
            <person name="Karasawa W."/>
            <person name="Katagiri S."/>
            <person name="Kikuta A."/>
            <person name="Kobayashi N."/>
            <person name="Kono I."/>
            <person name="Machita K."/>
            <person name="Maehara T."/>
            <person name="Mizuno H."/>
            <person name="Mizubayashi T."/>
            <person name="Mukai Y."/>
            <person name="Nagasaki H."/>
            <person name="Nakashima M."/>
            <person name="Nakama Y."/>
            <person name="Nakamichi Y."/>
            <person name="Nakamura M."/>
            <person name="Namiki N."/>
            <person name="Negishi M."/>
            <person name="Ohta I."/>
            <person name="Ono N."/>
            <person name="Saji S."/>
            <person name="Sakai K."/>
            <person name="Shibata M."/>
            <person name="Shimokawa T."/>
            <person name="Shomura A."/>
            <person name="Song J."/>
            <person name="Takazaki Y."/>
            <person name="Terasawa K."/>
            <person name="Tsuji K."/>
            <person name="Waki K."/>
            <person name="Yamagata H."/>
            <person name="Yamane H."/>
            <person name="Yoshiki S."/>
            <person name="Yoshihara R."/>
            <person name="Yukawa K."/>
            <person name="Zhong H."/>
            <person name="Iwama H."/>
            <person name="Endo T."/>
            <person name="Ito H."/>
            <person name="Hahn J.H."/>
            <person name="Kim H.I."/>
            <person name="Eun M.Y."/>
            <person name="Yano M."/>
            <person name="Jiang J."/>
            <person name="Gojobori T."/>
        </authorList>
    </citation>
    <scope>NUCLEOTIDE SEQUENCE</scope>
</reference>
<name>Q5ZAK0_ORYSJ</name>
<dbReference type="Proteomes" id="UP000817658">
    <property type="component" value="Chromosome 1"/>
</dbReference>
<protein>
    <submittedName>
        <fullName evidence="1">Uncharacterized protein</fullName>
    </submittedName>
</protein>
<organism evidence="1">
    <name type="scientific">Oryza sativa subsp. japonica</name>
    <name type="common">Rice</name>
    <dbReference type="NCBI Taxonomy" id="39947"/>
    <lineage>
        <taxon>Eukaryota</taxon>
        <taxon>Viridiplantae</taxon>
        <taxon>Streptophyta</taxon>
        <taxon>Embryophyta</taxon>
        <taxon>Tracheophyta</taxon>
        <taxon>Spermatophyta</taxon>
        <taxon>Magnoliopsida</taxon>
        <taxon>Liliopsida</taxon>
        <taxon>Poales</taxon>
        <taxon>Poaceae</taxon>
        <taxon>BOP clade</taxon>
        <taxon>Oryzoideae</taxon>
        <taxon>Oryzeae</taxon>
        <taxon>Oryzinae</taxon>
        <taxon>Oryza</taxon>
        <taxon>Oryza sativa</taxon>
    </lineage>
</organism>
<dbReference type="EMBL" id="AP003275">
    <property type="protein sequence ID" value="BAD52971.1"/>
    <property type="molecule type" value="Genomic_DNA"/>
</dbReference>
<proteinExistence type="predicted"/>